<evidence type="ECO:0000313" key="13">
    <source>
        <dbReference type="Proteomes" id="UP000308382"/>
    </source>
</evidence>
<sequence length="429" mass="46633">MERDTRIFELIEAERKRQTNGIELIASENFVSPQVMEAAGSVLTNKYAEGYPGKRYYGGCEVVDEVEQLAIDRAKELFGAEYANVQPHSGSQANASVYHACLQAGDTILGFDLSHGGHLTHGSPVNFSGKLYNPVFYGVDEKTGTLNYDKIEEIAKREQPKMIIAGASAYSRDMDFKRFREIADSVGALLLADISHPAGLIAKGLLSDPIPHCHIVTTTTHKTLRGPRGGLILMGKDFDNPFGITLKNGSLRKMSALLDLAVFPGNQGGPLEHIIAAKAVAFGEALTEEFGVYMTQVKKNADAMAKAFVAKDYNIISGGTDNHMMLIDLRNKGITGKDAEKALVLADITANKNMVPFDDKSPFVTSGIRFGTAAITTRGLLEDDMKTVVDLIDKVLTNPEDNQVISEVRKQVNAMMGGRAIFNEMTVKA</sequence>
<dbReference type="RefSeq" id="WP_138258176.1">
    <property type="nucleotide sequence ID" value="NZ_VBUK01000004.1"/>
</dbReference>
<dbReference type="SUPFAM" id="SSF53383">
    <property type="entry name" value="PLP-dependent transferases"/>
    <property type="match status" value="1"/>
</dbReference>
<dbReference type="InterPro" id="IPR015424">
    <property type="entry name" value="PyrdxlP-dep_Trfase"/>
</dbReference>
<dbReference type="FunFam" id="3.40.640.10:FF:000001">
    <property type="entry name" value="Serine hydroxymethyltransferase"/>
    <property type="match status" value="1"/>
</dbReference>
<dbReference type="EC" id="2.1.2.1" evidence="9"/>
<dbReference type="InterPro" id="IPR019798">
    <property type="entry name" value="Ser_HO-MeTrfase_PLP_BS"/>
</dbReference>
<feature type="binding site" evidence="9">
    <location>
        <position position="113"/>
    </location>
    <ligand>
        <name>(6S)-5,6,7,8-tetrahydrofolate</name>
        <dbReference type="ChEBI" id="CHEBI:57453"/>
    </ligand>
</feature>
<dbReference type="Gene3D" id="3.90.1150.10">
    <property type="entry name" value="Aspartate Aminotransferase, domain 1"/>
    <property type="match status" value="1"/>
</dbReference>
<evidence type="ECO:0000256" key="9">
    <source>
        <dbReference type="HAMAP-Rule" id="MF_00051"/>
    </source>
</evidence>
<dbReference type="GO" id="GO:0004372">
    <property type="term" value="F:glycine hydroxymethyltransferase activity"/>
    <property type="evidence" value="ECO:0007669"/>
    <property type="project" value="UniProtKB-UniRule"/>
</dbReference>
<feature type="binding site" evidence="9">
    <location>
        <begin position="361"/>
        <end position="363"/>
    </location>
    <ligand>
        <name>(6S)-5,6,7,8-tetrahydrofolate</name>
        <dbReference type="ChEBI" id="CHEBI:57453"/>
    </ligand>
</feature>
<dbReference type="InterPro" id="IPR049943">
    <property type="entry name" value="Ser_HO-MeTrfase-like"/>
</dbReference>
<feature type="binding site" evidence="9">
    <location>
        <begin position="117"/>
        <end position="119"/>
    </location>
    <ligand>
        <name>(6S)-5,6,7,8-tetrahydrofolate</name>
        <dbReference type="ChEBI" id="CHEBI:57453"/>
    </ligand>
</feature>
<comment type="cofactor">
    <cofactor evidence="1 9 10">
        <name>pyridoxal 5'-phosphate</name>
        <dbReference type="ChEBI" id="CHEBI:597326"/>
    </cofactor>
</comment>
<dbReference type="PANTHER" id="PTHR11680:SF35">
    <property type="entry name" value="SERINE HYDROXYMETHYLTRANSFERASE 1"/>
    <property type="match status" value="1"/>
</dbReference>
<evidence type="ECO:0000259" key="11">
    <source>
        <dbReference type="Pfam" id="PF00464"/>
    </source>
</evidence>
<evidence type="ECO:0000256" key="2">
    <source>
        <dbReference type="ARBA" id="ARBA00004496"/>
    </source>
</evidence>
<comment type="caution">
    <text evidence="12">The sequence shown here is derived from an EMBL/GenBank/DDBJ whole genome shotgun (WGS) entry which is preliminary data.</text>
</comment>
<dbReference type="Pfam" id="PF00464">
    <property type="entry name" value="SHMT"/>
    <property type="match status" value="1"/>
</dbReference>
<comment type="pathway">
    <text evidence="9">One-carbon metabolism; tetrahydrofolate interconversion.</text>
</comment>
<dbReference type="UniPathway" id="UPA00288">
    <property type="reaction ID" value="UER01023"/>
</dbReference>
<dbReference type="CDD" id="cd00378">
    <property type="entry name" value="SHMT"/>
    <property type="match status" value="1"/>
</dbReference>
<dbReference type="AlphaFoldDB" id="A0A5R8M5X9"/>
<dbReference type="NCBIfam" id="NF000586">
    <property type="entry name" value="PRK00011.1"/>
    <property type="match status" value="1"/>
</dbReference>
<feature type="site" description="Plays an important role in substrate specificity" evidence="9">
    <location>
        <position position="221"/>
    </location>
</feature>
<feature type="domain" description="Serine hydroxymethyltransferase-like" evidence="11">
    <location>
        <begin position="2"/>
        <end position="392"/>
    </location>
</feature>
<dbReference type="GO" id="GO:0019264">
    <property type="term" value="P:glycine biosynthetic process from serine"/>
    <property type="evidence" value="ECO:0007669"/>
    <property type="project" value="UniProtKB-UniRule"/>
</dbReference>
<comment type="similarity">
    <text evidence="3 9">Belongs to the SHMT family.</text>
</comment>
<keyword evidence="7 9" id="KW-0808">Transferase</keyword>
<evidence type="ECO:0000256" key="3">
    <source>
        <dbReference type="ARBA" id="ARBA00006376"/>
    </source>
</evidence>
<name>A0A5R8M5X9_9FLAO</name>
<dbReference type="InterPro" id="IPR039429">
    <property type="entry name" value="SHMT-like_dom"/>
</dbReference>
<keyword evidence="13" id="KW-1185">Reference proteome</keyword>
<dbReference type="InterPro" id="IPR015421">
    <property type="entry name" value="PyrdxlP-dep_Trfase_major"/>
</dbReference>
<keyword evidence="12" id="KW-0489">Methyltransferase</keyword>
<keyword evidence="6 9" id="KW-0554">One-carbon metabolism</keyword>
<evidence type="ECO:0000313" key="12">
    <source>
        <dbReference type="EMBL" id="TLF44967.1"/>
    </source>
</evidence>
<dbReference type="Gene3D" id="3.40.640.10">
    <property type="entry name" value="Type I PLP-dependent aspartate aminotransferase-like (Major domain)"/>
    <property type="match status" value="1"/>
</dbReference>
<protein>
    <recommendedName>
        <fullName evidence="9">Serine hydroxymethyltransferase</fullName>
        <shortName evidence="9">SHMT</shortName>
        <shortName evidence="9">Serine methylase</shortName>
        <ecNumber evidence="9">2.1.2.1</ecNumber>
    </recommendedName>
</protein>
<dbReference type="InterPro" id="IPR001085">
    <property type="entry name" value="Ser_HO-MeTrfase"/>
</dbReference>
<dbReference type="GO" id="GO:0032259">
    <property type="term" value="P:methylation"/>
    <property type="evidence" value="ECO:0007669"/>
    <property type="project" value="UniProtKB-KW"/>
</dbReference>
<evidence type="ECO:0000256" key="1">
    <source>
        <dbReference type="ARBA" id="ARBA00001933"/>
    </source>
</evidence>
<comment type="subcellular location">
    <subcellularLocation>
        <location evidence="2 9">Cytoplasm</location>
    </subcellularLocation>
</comment>
<dbReference type="OrthoDB" id="9803846at2"/>
<evidence type="ECO:0000256" key="8">
    <source>
        <dbReference type="ARBA" id="ARBA00022898"/>
    </source>
</evidence>
<reference evidence="12 13" key="1">
    <citation type="journal article" date="2017" name="Int. J. Syst. Evol. Microbiol.">
        <title>Maripseudobacter aurantiacus gen. nov., sp. nov., a novel member of the family Flavobacteriaceae isolated from a sedimentation basin.</title>
        <authorList>
            <person name="Chen C."/>
            <person name="Su Y."/>
            <person name="Tao T."/>
            <person name="Fu G."/>
            <person name="Zhang C."/>
            <person name="Sun C."/>
            <person name="Zhang X."/>
            <person name="Wu M."/>
        </authorList>
    </citation>
    <scope>NUCLEOTIDE SEQUENCE [LARGE SCALE GENOMIC DNA]</scope>
    <source>
        <strain evidence="13">CDA4</strain>
    </source>
</reference>
<dbReference type="EMBL" id="VBUK01000004">
    <property type="protein sequence ID" value="TLF44967.1"/>
    <property type="molecule type" value="Genomic_DNA"/>
</dbReference>
<dbReference type="InterPro" id="IPR015422">
    <property type="entry name" value="PyrdxlP-dep_Trfase_small"/>
</dbReference>
<dbReference type="HAMAP" id="MF_00051">
    <property type="entry name" value="SHMT"/>
    <property type="match status" value="1"/>
</dbReference>
<keyword evidence="8 9" id="KW-0663">Pyridoxal phosphate</keyword>
<dbReference type="UniPathway" id="UPA00193"/>
<comment type="pathway">
    <text evidence="9">Amino-acid biosynthesis; glycine biosynthesis; glycine from L-serine: step 1/1.</text>
</comment>
<evidence type="ECO:0000256" key="4">
    <source>
        <dbReference type="ARBA" id="ARBA00011738"/>
    </source>
</evidence>
<proteinExistence type="inferred from homology"/>
<dbReference type="PIRSF" id="PIRSF000412">
    <property type="entry name" value="SHMT"/>
    <property type="match status" value="1"/>
</dbReference>
<evidence type="ECO:0000256" key="10">
    <source>
        <dbReference type="PIRSR" id="PIRSR000412-50"/>
    </source>
</evidence>
<dbReference type="GO" id="GO:0008168">
    <property type="term" value="F:methyltransferase activity"/>
    <property type="evidence" value="ECO:0007669"/>
    <property type="project" value="UniProtKB-KW"/>
</dbReference>
<gene>
    <name evidence="9" type="primary">glyA</name>
    <name evidence="12" type="ORF">FEK29_09430</name>
</gene>
<comment type="subunit">
    <text evidence="4 9">Homodimer.</text>
</comment>
<comment type="caution">
    <text evidence="9">Lacks conserved residue(s) required for the propagation of feature annotation.</text>
</comment>
<evidence type="ECO:0000256" key="5">
    <source>
        <dbReference type="ARBA" id="ARBA00022490"/>
    </source>
</evidence>
<dbReference type="GO" id="GO:0035999">
    <property type="term" value="P:tetrahydrofolate interconversion"/>
    <property type="evidence" value="ECO:0007669"/>
    <property type="project" value="UniProtKB-UniRule"/>
</dbReference>
<feature type="modified residue" description="N6-(pyridoxal phosphate)lysine" evidence="9 10">
    <location>
        <position position="222"/>
    </location>
</feature>
<accession>A0A5R8M5X9</accession>
<dbReference type="GO" id="GO:0005829">
    <property type="term" value="C:cytosol"/>
    <property type="evidence" value="ECO:0007669"/>
    <property type="project" value="TreeGrafter"/>
</dbReference>
<dbReference type="Proteomes" id="UP000308382">
    <property type="component" value="Unassembled WGS sequence"/>
</dbReference>
<organism evidence="12 13">
    <name type="scientific">Maribacter aurantiacus</name>
    <dbReference type="NCBI Taxonomy" id="1882343"/>
    <lineage>
        <taxon>Bacteria</taxon>
        <taxon>Pseudomonadati</taxon>
        <taxon>Bacteroidota</taxon>
        <taxon>Flavobacteriia</taxon>
        <taxon>Flavobacteriales</taxon>
        <taxon>Flavobacteriaceae</taxon>
        <taxon>Maribacter</taxon>
    </lineage>
</organism>
<comment type="function">
    <text evidence="9">Catalyzes the reversible interconversion of serine and glycine with tetrahydrofolate (THF) serving as the one-carbon carrier. This reaction serves as the major source of one-carbon groups required for the biosynthesis of purines, thymidylate, methionine, and other important biomolecules. Also exhibits THF-independent aldolase activity toward beta-hydroxyamino acids, producing glycine and aldehydes, via a retro-aldol mechanism.</text>
</comment>
<dbReference type="PANTHER" id="PTHR11680">
    <property type="entry name" value="SERINE HYDROXYMETHYLTRANSFERASE"/>
    <property type="match status" value="1"/>
</dbReference>
<evidence type="ECO:0000256" key="7">
    <source>
        <dbReference type="ARBA" id="ARBA00022679"/>
    </source>
</evidence>
<evidence type="ECO:0000256" key="6">
    <source>
        <dbReference type="ARBA" id="ARBA00022563"/>
    </source>
</evidence>
<dbReference type="GO" id="GO:0030170">
    <property type="term" value="F:pyridoxal phosphate binding"/>
    <property type="evidence" value="ECO:0007669"/>
    <property type="project" value="UniProtKB-UniRule"/>
</dbReference>
<dbReference type="PROSITE" id="PS00096">
    <property type="entry name" value="SHMT"/>
    <property type="match status" value="1"/>
</dbReference>
<keyword evidence="9" id="KW-0028">Amino-acid biosynthesis</keyword>
<comment type="catalytic activity">
    <reaction evidence="9">
        <text>(6R)-5,10-methylene-5,6,7,8-tetrahydrofolate + glycine + H2O = (6S)-5,6,7,8-tetrahydrofolate + L-serine</text>
        <dbReference type="Rhea" id="RHEA:15481"/>
        <dbReference type="ChEBI" id="CHEBI:15377"/>
        <dbReference type="ChEBI" id="CHEBI:15636"/>
        <dbReference type="ChEBI" id="CHEBI:33384"/>
        <dbReference type="ChEBI" id="CHEBI:57305"/>
        <dbReference type="ChEBI" id="CHEBI:57453"/>
        <dbReference type="EC" id="2.1.2.1"/>
    </reaction>
</comment>
<keyword evidence="5 9" id="KW-0963">Cytoplasm</keyword>